<dbReference type="Proteomes" id="UP001596500">
    <property type="component" value="Unassembled WGS sequence"/>
</dbReference>
<evidence type="ECO:0000259" key="2">
    <source>
        <dbReference type="Pfam" id="PF13038"/>
    </source>
</evidence>
<name>A0ABW2RFE3_9BACL</name>
<gene>
    <name evidence="3" type="ORF">ACFQNG_00715</name>
</gene>
<dbReference type="EMBL" id="JBHTBW010000003">
    <property type="protein sequence ID" value="MFC7439692.1"/>
    <property type="molecule type" value="Genomic_DNA"/>
</dbReference>
<comment type="caution">
    <text evidence="3">The sequence shown here is derived from an EMBL/GenBank/DDBJ whole genome shotgun (WGS) entry which is preliminary data.</text>
</comment>
<feature type="transmembrane region" description="Helical" evidence="1">
    <location>
        <begin position="97"/>
        <end position="122"/>
    </location>
</feature>
<evidence type="ECO:0000256" key="1">
    <source>
        <dbReference type="SAM" id="Phobius"/>
    </source>
</evidence>
<organism evidence="3 4">
    <name type="scientific">Laceyella putida</name>
    <dbReference type="NCBI Taxonomy" id="110101"/>
    <lineage>
        <taxon>Bacteria</taxon>
        <taxon>Bacillati</taxon>
        <taxon>Bacillota</taxon>
        <taxon>Bacilli</taxon>
        <taxon>Bacillales</taxon>
        <taxon>Thermoactinomycetaceae</taxon>
        <taxon>Laceyella</taxon>
    </lineage>
</organism>
<reference evidence="4" key="1">
    <citation type="journal article" date="2019" name="Int. J. Syst. Evol. Microbiol.">
        <title>The Global Catalogue of Microorganisms (GCM) 10K type strain sequencing project: providing services to taxonomists for standard genome sequencing and annotation.</title>
        <authorList>
            <consortium name="The Broad Institute Genomics Platform"/>
            <consortium name="The Broad Institute Genome Sequencing Center for Infectious Disease"/>
            <person name="Wu L."/>
            <person name="Ma J."/>
        </authorList>
    </citation>
    <scope>NUCLEOTIDE SEQUENCE [LARGE SCALE GENOMIC DNA]</scope>
    <source>
        <strain evidence="4">CGMCC 1.12942</strain>
    </source>
</reference>
<dbReference type="RefSeq" id="WP_379862873.1">
    <property type="nucleotide sequence ID" value="NZ_JBHTBW010000003.1"/>
</dbReference>
<feature type="transmembrane region" description="Helical" evidence="1">
    <location>
        <begin position="38"/>
        <end position="63"/>
    </location>
</feature>
<evidence type="ECO:0000313" key="4">
    <source>
        <dbReference type="Proteomes" id="UP001596500"/>
    </source>
</evidence>
<feature type="domain" description="DUF3899" evidence="2">
    <location>
        <begin position="34"/>
        <end position="120"/>
    </location>
</feature>
<keyword evidence="1" id="KW-0812">Transmembrane</keyword>
<keyword evidence="4" id="KW-1185">Reference proteome</keyword>
<dbReference type="Pfam" id="PF13038">
    <property type="entry name" value="DUF3899"/>
    <property type="match status" value="1"/>
</dbReference>
<proteinExistence type="predicted"/>
<keyword evidence="1" id="KW-1133">Transmembrane helix</keyword>
<keyword evidence="1" id="KW-0472">Membrane</keyword>
<sequence>MSRAKNPFILTSIGIILGLGILSASAQAQLLSWIDHAFILGIGWLVVSAALFVIRGGFFHLFASSFKNFNQWLFSPGAAWANHEQERLADQSQTNAWLPLLITSSLMVGLFFILLSLVLLYVR</sequence>
<dbReference type="InterPro" id="IPR025007">
    <property type="entry name" value="DUF3899"/>
</dbReference>
<protein>
    <submittedName>
        <fullName evidence="3">DUF3899 domain-containing protein</fullName>
    </submittedName>
</protein>
<evidence type="ECO:0000313" key="3">
    <source>
        <dbReference type="EMBL" id="MFC7439692.1"/>
    </source>
</evidence>
<accession>A0ABW2RFE3</accession>